<dbReference type="GO" id="GO:0004622">
    <property type="term" value="F:phosphatidylcholine lysophospholipase activity"/>
    <property type="evidence" value="ECO:0007669"/>
    <property type="project" value="TreeGrafter"/>
</dbReference>
<evidence type="ECO:0000313" key="3">
    <source>
        <dbReference type="EMBL" id="SEI42927.1"/>
    </source>
</evidence>
<dbReference type="AlphaFoldDB" id="A0A1H6QRW3"/>
<keyword evidence="1" id="KW-1133">Transmembrane helix</keyword>
<feature type="transmembrane region" description="Helical" evidence="1">
    <location>
        <begin position="20"/>
        <end position="40"/>
    </location>
</feature>
<dbReference type="EMBL" id="FNXY01000001">
    <property type="protein sequence ID" value="SEI42927.1"/>
    <property type="molecule type" value="Genomic_DNA"/>
</dbReference>
<dbReference type="STRING" id="408657.SAMN04487995_0646"/>
<sequence length="248" mass="27093">MKASKLYLLQIISEAFNQKYFMSSLFSIARLFVLVTLIAACNNNKKTEPNQNDSTAIEKGVDKKQTKTILFFGNSLTAAYGLDDPTQGFAGLTQKRIDSLGLDYKVVNAGVSGETSAGGNSRIDWILKQPVDIFILELGGNDGLRGIPVSETKKNLQSILDKVKAKYPDAKLVLAGMQMPPSMGKTYITDFKNVYPDLAAKNKLTLIPFLLENVGGEAKLNLPDGIHPTAEGHKIVAETVWKTLENIL</sequence>
<feature type="domain" description="SGNH hydrolase-type esterase" evidence="2">
    <location>
        <begin position="71"/>
        <end position="235"/>
    </location>
</feature>
<dbReference type="InterPro" id="IPR036514">
    <property type="entry name" value="SGNH_hydro_sf"/>
</dbReference>
<reference evidence="3 4" key="1">
    <citation type="submission" date="2016-10" db="EMBL/GenBank/DDBJ databases">
        <authorList>
            <person name="de Groot N.N."/>
        </authorList>
    </citation>
    <scope>NUCLEOTIDE SEQUENCE [LARGE SCALE GENOMIC DNA]</scope>
    <source>
        <strain evidence="3 4">DSM 19938</strain>
    </source>
</reference>
<evidence type="ECO:0000313" key="4">
    <source>
        <dbReference type="Proteomes" id="UP000199532"/>
    </source>
</evidence>
<gene>
    <name evidence="3" type="ORF">SAMN04487995_0646</name>
</gene>
<dbReference type="InterPro" id="IPR051532">
    <property type="entry name" value="Ester_Hydrolysis_Enzymes"/>
</dbReference>
<proteinExistence type="predicted"/>
<protein>
    <submittedName>
        <fullName evidence="3">Acyl-CoA thioesterase-1</fullName>
    </submittedName>
</protein>
<organism evidence="3 4">
    <name type="scientific">Dyadobacter koreensis</name>
    <dbReference type="NCBI Taxonomy" id="408657"/>
    <lineage>
        <taxon>Bacteria</taxon>
        <taxon>Pseudomonadati</taxon>
        <taxon>Bacteroidota</taxon>
        <taxon>Cytophagia</taxon>
        <taxon>Cytophagales</taxon>
        <taxon>Spirosomataceae</taxon>
        <taxon>Dyadobacter</taxon>
    </lineage>
</organism>
<keyword evidence="1" id="KW-0472">Membrane</keyword>
<dbReference type="PANTHER" id="PTHR30383">
    <property type="entry name" value="THIOESTERASE 1/PROTEASE 1/LYSOPHOSPHOLIPASE L1"/>
    <property type="match status" value="1"/>
</dbReference>
<evidence type="ECO:0000256" key="1">
    <source>
        <dbReference type="SAM" id="Phobius"/>
    </source>
</evidence>
<accession>A0A1H6QRW3</accession>
<dbReference type="Pfam" id="PF13472">
    <property type="entry name" value="Lipase_GDSL_2"/>
    <property type="match status" value="1"/>
</dbReference>
<dbReference type="SUPFAM" id="SSF52266">
    <property type="entry name" value="SGNH hydrolase"/>
    <property type="match status" value="1"/>
</dbReference>
<keyword evidence="4" id="KW-1185">Reference proteome</keyword>
<evidence type="ECO:0000259" key="2">
    <source>
        <dbReference type="Pfam" id="PF13472"/>
    </source>
</evidence>
<dbReference type="Proteomes" id="UP000199532">
    <property type="component" value="Unassembled WGS sequence"/>
</dbReference>
<dbReference type="Gene3D" id="3.40.50.1110">
    <property type="entry name" value="SGNH hydrolase"/>
    <property type="match status" value="1"/>
</dbReference>
<dbReference type="CDD" id="cd01822">
    <property type="entry name" value="Lysophospholipase_L1_like"/>
    <property type="match status" value="1"/>
</dbReference>
<dbReference type="InterPro" id="IPR013830">
    <property type="entry name" value="SGNH_hydro"/>
</dbReference>
<keyword evidence="1" id="KW-0812">Transmembrane</keyword>
<name>A0A1H6QRW3_9BACT</name>
<dbReference type="PANTHER" id="PTHR30383:SF24">
    <property type="entry name" value="THIOESTERASE 1_PROTEASE 1_LYSOPHOSPHOLIPASE L1"/>
    <property type="match status" value="1"/>
</dbReference>